<comment type="caution">
    <text evidence="2">The sequence shown here is derived from an EMBL/GenBank/DDBJ whole genome shotgun (WGS) entry which is preliminary data.</text>
</comment>
<dbReference type="EMBL" id="SJPV01000006">
    <property type="protein sequence ID" value="TWU36209.1"/>
    <property type="molecule type" value="Genomic_DNA"/>
</dbReference>
<name>A0A5C6DMX2_9BACT</name>
<feature type="domain" description="Pterin-binding" evidence="1">
    <location>
        <begin position="103"/>
        <end position="335"/>
    </location>
</feature>
<dbReference type="Proteomes" id="UP000319143">
    <property type="component" value="Unassembled WGS sequence"/>
</dbReference>
<dbReference type="Gene3D" id="3.20.20.20">
    <property type="entry name" value="Dihydropteroate synthase-like"/>
    <property type="match status" value="1"/>
</dbReference>
<dbReference type="GO" id="GO:0042558">
    <property type="term" value="P:pteridine-containing compound metabolic process"/>
    <property type="evidence" value="ECO:0007669"/>
    <property type="project" value="InterPro"/>
</dbReference>
<dbReference type="OrthoDB" id="4029442at2"/>
<gene>
    <name evidence="2" type="ORF">Poly41_39630</name>
</gene>
<dbReference type="RefSeq" id="WP_146528224.1">
    <property type="nucleotide sequence ID" value="NZ_SJPV01000006.1"/>
</dbReference>
<keyword evidence="3" id="KW-1185">Reference proteome</keyword>
<dbReference type="InterPro" id="IPR025595">
    <property type="entry name" value="PterinBD-DUF4346"/>
</dbReference>
<protein>
    <recommendedName>
        <fullName evidence="1">Pterin-binding domain-containing protein</fullName>
    </recommendedName>
</protein>
<dbReference type="InterPro" id="IPR000489">
    <property type="entry name" value="Pterin-binding_dom"/>
</dbReference>
<evidence type="ECO:0000313" key="3">
    <source>
        <dbReference type="Proteomes" id="UP000319143"/>
    </source>
</evidence>
<sequence length="478" mass="53307">MQKTIQPKSEHHYHFVTGKLAEHLVRETAQALSKEHGFKYSIGVMPITVAALMTPRWLLRHLDPPTETTHVIVPGYLDCGSDALEEKVQICVVCGPKDCRDLAEVFGGQRLEPALTDYDIQIIAEINHAPRMSRQDVVSRAIRLKADGADVIDFGCDPSNRCLAIGDYIAGIADEGIRVSVDTSDAWEASEAARRGASLVLSVNESNREHAVDWGVEVVVIPDQPSDKKSFEKTIDFLSKQGVPMRLDPILEPIGSGFAASLLRYAETRRDYPEYEMMMGIGNLTELTEVDSAGVNLLLLGICQELAIRSVLTTQVINWARSAVRECDVARRMVYFSINNGVPPKHLLRELVMLRDAKLRPFSLAAIESIATSLKDNHYRVLADDHRLHLLSAGVHLSGEDPFAVFEQLLARSESDNVDASHAFYLGYEMAKATIALQLGKQYDQDQALDWGILTKPEDLHRIKRSSHHRDRRGTEPR</sequence>
<dbReference type="InterPro" id="IPR045406">
    <property type="entry name" value="DUF6513"/>
</dbReference>
<dbReference type="Pfam" id="PF20123">
    <property type="entry name" value="DUF6513"/>
    <property type="match status" value="1"/>
</dbReference>
<dbReference type="AlphaFoldDB" id="A0A5C6DMX2"/>
<organism evidence="2 3">
    <name type="scientific">Novipirellula artificiosorum</name>
    <dbReference type="NCBI Taxonomy" id="2528016"/>
    <lineage>
        <taxon>Bacteria</taxon>
        <taxon>Pseudomonadati</taxon>
        <taxon>Planctomycetota</taxon>
        <taxon>Planctomycetia</taxon>
        <taxon>Pirellulales</taxon>
        <taxon>Pirellulaceae</taxon>
        <taxon>Novipirellula</taxon>
    </lineage>
</organism>
<evidence type="ECO:0000313" key="2">
    <source>
        <dbReference type="EMBL" id="TWU36209.1"/>
    </source>
</evidence>
<dbReference type="Pfam" id="PF14251">
    <property type="entry name" value="PterinBD-DUF4346"/>
    <property type="match status" value="1"/>
</dbReference>
<dbReference type="SUPFAM" id="SSF51717">
    <property type="entry name" value="Dihydropteroate synthetase-like"/>
    <property type="match status" value="1"/>
</dbReference>
<reference evidence="2 3" key="1">
    <citation type="submission" date="2019-02" db="EMBL/GenBank/DDBJ databases">
        <title>Deep-cultivation of Planctomycetes and their phenomic and genomic characterization uncovers novel biology.</title>
        <authorList>
            <person name="Wiegand S."/>
            <person name="Jogler M."/>
            <person name="Boedeker C."/>
            <person name="Pinto D."/>
            <person name="Vollmers J."/>
            <person name="Rivas-Marin E."/>
            <person name="Kohn T."/>
            <person name="Peeters S.H."/>
            <person name="Heuer A."/>
            <person name="Rast P."/>
            <person name="Oberbeckmann S."/>
            <person name="Bunk B."/>
            <person name="Jeske O."/>
            <person name="Meyerdierks A."/>
            <person name="Storesund J.E."/>
            <person name="Kallscheuer N."/>
            <person name="Luecker S."/>
            <person name="Lage O.M."/>
            <person name="Pohl T."/>
            <person name="Merkel B.J."/>
            <person name="Hornburger P."/>
            <person name="Mueller R.-W."/>
            <person name="Bruemmer F."/>
            <person name="Labrenz M."/>
            <person name="Spormann A.M."/>
            <person name="Op Den Camp H."/>
            <person name="Overmann J."/>
            <person name="Amann R."/>
            <person name="Jetten M.S.M."/>
            <person name="Mascher T."/>
            <person name="Medema M.H."/>
            <person name="Devos D.P."/>
            <person name="Kaster A.-K."/>
            <person name="Ovreas L."/>
            <person name="Rohde M."/>
            <person name="Galperin M.Y."/>
            <person name="Jogler C."/>
        </authorList>
    </citation>
    <scope>NUCLEOTIDE SEQUENCE [LARGE SCALE GENOMIC DNA]</scope>
    <source>
        <strain evidence="2 3">Poly41</strain>
    </source>
</reference>
<accession>A0A5C6DMX2</accession>
<dbReference type="InterPro" id="IPR011005">
    <property type="entry name" value="Dihydropteroate_synth-like_sf"/>
</dbReference>
<proteinExistence type="predicted"/>
<evidence type="ECO:0000259" key="1">
    <source>
        <dbReference type="PROSITE" id="PS50972"/>
    </source>
</evidence>
<dbReference type="PROSITE" id="PS50972">
    <property type="entry name" value="PTERIN_BINDING"/>
    <property type="match status" value="1"/>
</dbReference>